<proteinExistence type="predicted"/>
<dbReference type="InterPro" id="IPR036249">
    <property type="entry name" value="Thioredoxin-like_sf"/>
</dbReference>
<dbReference type="SUPFAM" id="SSF52833">
    <property type="entry name" value="Thioredoxin-like"/>
    <property type="match status" value="1"/>
</dbReference>
<keyword evidence="1" id="KW-0371">Homeobox</keyword>
<dbReference type="AlphaFoldDB" id="E6PP34"/>
<organism evidence="1">
    <name type="scientific">mine drainage metagenome</name>
    <dbReference type="NCBI Taxonomy" id="410659"/>
    <lineage>
        <taxon>unclassified sequences</taxon>
        <taxon>metagenomes</taxon>
        <taxon>ecological metagenomes</taxon>
    </lineage>
</organism>
<dbReference type="PIRSF" id="PIRSF038934">
    <property type="entry name" value="HyaE_HupG"/>
    <property type="match status" value="1"/>
</dbReference>
<dbReference type="CDD" id="cd02965">
    <property type="entry name" value="HyaE"/>
    <property type="match status" value="1"/>
</dbReference>
<dbReference type="EMBL" id="CABM01000030">
    <property type="protein sequence ID" value="CBH96686.1"/>
    <property type="molecule type" value="Genomic_DNA"/>
</dbReference>
<accession>E6PP34</accession>
<dbReference type="GO" id="GO:0003677">
    <property type="term" value="F:DNA binding"/>
    <property type="evidence" value="ECO:0007669"/>
    <property type="project" value="UniProtKB-KW"/>
</dbReference>
<evidence type="ECO:0000313" key="1">
    <source>
        <dbReference type="EMBL" id="CBH96686.1"/>
    </source>
</evidence>
<protein>
    <submittedName>
        <fullName evidence="1">Hydrogenase expression/formation protein hoxO</fullName>
    </submittedName>
</protein>
<comment type="caution">
    <text evidence="1">The sequence shown here is derived from an EMBL/GenBank/DDBJ whole genome shotgun (WGS) entry which is preliminary data.</text>
</comment>
<dbReference type="Gene3D" id="3.40.30.10">
    <property type="entry name" value="Glutaredoxin"/>
    <property type="match status" value="1"/>
</dbReference>
<dbReference type="Pfam" id="PF07449">
    <property type="entry name" value="HyaE"/>
    <property type="match status" value="1"/>
</dbReference>
<reference evidence="1" key="1">
    <citation type="submission" date="2009-10" db="EMBL/GenBank/DDBJ databases">
        <title>Diversity of trophic interactions inside an arsenic-rich microbial ecosystem.</title>
        <authorList>
            <person name="Bertin P.N."/>
            <person name="Heinrich-Salmeron A."/>
            <person name="Pelletier E."/>
            <person name="Goulhen-Chollet F."/>
            <person name="Arsene-Ploetze F."/>
            <person name="Gallien S."/>
            <person name="Calteau A."/>
            <person name="Vallenet D."/>
            <person name="Casiot C."/>
            <person name="Chane-Woon-Ming B."/>
            <person name="Giloteaux L."/>
            <person name="Barakat M."/>
            <person name="Bonnefoy V."/>
            <person name="Bruneel O."/>
            <person name="Chandler M."/>
            <person name="Cleiss J."/>
            <person name="Duran R."/>
            <person name="Elbaz-Poulichet F."/>
            <person name="Fonknechten N."/>
            <person name="Lauga B."/>
            <person name="Mornico D."/>
            <person name="Ortet P."/>
            <person name="Schaeffer C."/>
            <person name="Siguier P."/>
            <person name="Alexander Thil Smith A."/>
            <person name="Van Dorsselaer A."/>
            <person name="Weissenbach J."/>
            <person name="Medigue C."/>
            <person name="Le Paslier D."/>
        </authorList>
    </citation>
    <scope>NUCLEOTIDE SEQUENCE</scope>
</reference>
<name>E6PP34_9ZZZZ</name>
<dbReference type="InterPro" id="IPR010893">
    <property type="entry name" value="NiFe-hyd_mat_HyaE"/>
</dbReference>
<sequence>MSTSLIDRLTEELGYPRVTTKTVDAVLRAADNTVLFFTADPANTPEANDVAVVLPELVRHFHGRITPAVVAREDERTLQAMYGFELWPSLVFLRKDQYLGTISKIQDWADYLEQIQGFLDAGPVRPPAPRIPIIPA</sequence>
<gene>
    <name evidence="1" type="primary">hoxO</name>
    <name evidence="1" type="ORF">CARN2_2401</name>
</gene>